<keyword evidence="5" id="KW-1185">Reference proteome</keyword>
<sequence>MEEHRLGADQAGRRIDRILKEGWPDVPLGARMKALRIGLVRLEGRKVSCDERAEAGQVLRVPWAEAPRWGVPLVTPAPEGRDDPPWVLFRGRNLLVADKPAGWLTQPDRPGGDSLVTRVWELEGVGEGSFRPAAAHRLDRNTSGVVLLPLTAPLLRLLADLLRRRRLRKTYWALVAGVPPATGEITRSLRKLEEENRVVEDPRGDQALTRYRLLGTDGEASLLELDLVTGRPHQARAHLAFSGFPILGDRKYAPPVPASAAPRPLLHAREVVLPEDPALEDLAGRGFTAPLPEDMAGVLRRRGIRYTL</sequence>
<dbReference type="InterPro" id="IPR020103">
    <property type="entry name" value="PsdUridine_synth_cat_dom_sf"/>
</dbReference>
<dbReference type="AlphaFoldDB" id="E3D0I3"/>
<evidence type="ECO:0000256" key="1">
    <source>
        <dbReference type="ARBA" id="ARBA00010876"/>
    </source>
</evidence>
<dbReference type="GO" id="GO:0001522">
    <property type="term" value="P:pseudouridine synthesis"/>
    <property type="evidence" value="ECO:0007669"/>
    <property type="project" value="InterPro"/>
</dbReference>
<dbReference type="RefSeq" id="WP_006300156.1">
    <property type="nucleotide sequence ID" value="NZ_CM001022.1"/>
</dbReference>
<dbReference type="Proteomes" id="UP000005096">
    <property type="component" value="Chromosome"/>
</dbReference>
<proteinExistence type="inferred from homology"/>
<dbReference type="InterPro" id="IPR050188">
    <property type="entry name" value="RluA_PseudoU_synthase"/>
</dbReference>
<dbReference type="PANTHER" id="PTHR21600">
    <property type="entry name" value="MITOCHONDRIAL RNA PSEUDOURIDINE SYNTHASE"/>
    <property type="match status" value="1"/>
</dbReference>
<accession>E3D0I3</accession>
<dbReference type="eggNOG" id="COG0564">
    <property type="taxonomic scope" value="Bacteria"/>
</dbReference>
<dbReference type="Pfam" id="PF00849">
    <property type="entry name" value="PseudoU_synth_2"/>
    <property type="match status" value="1"/>
</dbReference>
<dbReference type="GO" id="GO:0003723">
    <property type="term" value="F:RNA binding"/>
    <property type="evidence" value="ECO:0007669"/>
    <property type="project" value="InterPro"/>
</dbReference>
<dbReference type="GO" id="GO:0140098">
    <property type="term" value="F:catalytic activity, acting on RNA"/>
    <property type="evidence" value="ECO:0007669"/>
    <property type="project" value="UniProtKB-ARBA"/>
</dbReference>
<name>E3D0I3_9BACT</name>
<dbReference type="PaxDb" id="584708-Apau_0569"/>
<dbReference type="Gene3D" id="3.30.2350.10">
    <property type="entry name" value="Pseudouridine synthase"/>
    <property type="match status" value="1"/>
</dbReference>
<feature type="domain" description="Pseudouridine synthase RsuA/RluA-like" evidence="3">
    <location>
        <begin position="93"/>
        <end position="240"/>
    </location>
</feature>
<evidence type="ECO:0000256" key="2">
    <source>
        <dbReference type="ARBA" id="ARBA00023235"/>
    </source>
</evidence>
<evidence type="ECO:0000313" key="4">
    <source>
        <dbReference type="EMBL" id="EFQ23002.1"/>
    </source>
</evidence>
<dbReference type="HOGENOM" id="CLU_016902_1_0_0"/>
<dbReference type="CDD" id="cd02869">
    <property type="entry name" value="PseudoU_synth_RluA_like"/>
    <property type="match status" value="1"/>
</dbReference>
<protein>
    <submittedName>
        <fullName evidence="4">Pseudouridine synthase, RluA family</fullName>
    </submittedName>
</protein>
<dbReference type="STRING" id="584708.Apau_0569"/>
<dbReference type="EMBL" id="CM001022">
    <property type="protein sequence ID" value="EFQ23002.1"/>
    <property type="molecule type" value="Genomic_DNA"/>
</dbReference>
<dbReference type="GO" id="GO:0009982">
    <property type="term" value="F:pseudouridine synthase activity"/>
    <property type="evidence" value="ECO:0007669"/>
    <property type="project" value="InterPro"/>
</dbReference>
<reference evidence="4 5" key="1">
    <citation type="journal article" date="2010" name="Stand. Genomic Sci.">
        <title>Non-contiguous finished genome sequence of Aminomonas paucivorans type strain (GLU-3).</title>
        <authorList>
            <person name="Pitluck S."/>
            <person name="Yasawong M."/>
            <person name="Held B."/>
            <person name="Lapidus A."/>
            <person name="Nolan M."/>
            <person name="Copeland A."/>
            <person name="Lucas S."/>
            <person name="Del Rio T.G."/>
            <person name="Tice H."/>
            <person name="Cheng J.F."/>
            <person name="Chertkov O."/>
            <person name="Goodwin L."/>
            <person name="Tapia R."/>
            <person name="Han C."/>
            <person name="Liolios K."/>
            <person name="Ivanova N."/>
            <person name="Mavromatis K."/>
            <person name="Ovchinnikova G."/>
            <person name="Pati A."/>
            <person name="Chen A."/>
            <person name="Palaniappan K."/>
            <person name="Land M."/>
            <person name="Hauser L."/>
            <person name="Chang Y.J."/>
            <person name="Jeffries C.D."/>
            <person name="Pukall R."/>
            <person name="Spring S."/>
            <person name="Rohde M."/>
            <person name="Sikorski J."/>
            <person name="Goker M."/>
            <person name="Woyke T."/>
            <person name="Bristow J."/>
            <person name="Eisen J.A."/>
            <person name="Markowitz V."/>
            <person name="Hugenholtz P."/>
            <person name="Kyrpides N.C."/>
            <person name="Klenk H.P."/>
        </authorList>
    </citation>
    <scope>NUCLEOTIDE SEQUENCE [LARGE SCALE GENOMIC DNA]</scope>
    <source>
        <strain evidence="4 5">DSM 12260</strain>
    </source>
</reference>
<dbReference type="GO" id="GO:0006396">
    <property type="term" value="P:RNA processing"/>
    <property type="evidence" value="ECO:0007669"/>
    <property type="project" value="UniProtKB-ARBA"/>
</dbReference>
<evidence type="ECO:0000259" key="3">
    <source>
        <dbReference type="Pfam" id="PF00849"/>
    </source>
</evidence>
<dbReference type="InterPro" id="IPR006145">
    <property type="entry name" value="PsdUridine_synth_RsuA/RluA"/>
</dbReference>
<dbReference type="SUPFAM" id="SSF55120">
    <property type="entry name" value="Pseudouridine synthase"/>
    <property type="match status" value="1"/>
</dbReference>
<organism evidence="4 5">
    <name type="scientific">Aminomonas paucivorans DSM 12260</name>
    <dbReference type="NCBI Taxonomy" id="584708"/>
    <lineage>
        <taxon>Bacteria</taxon>
        <taxon>Thermotogati</taxon>
        <taxon>Synergistota</taxon>
        <taxon>Synergistia</taxon>
        <taxon>Synergistales</taxon>
        <taxon>Synergistaceae</taxon>
        <taxon>Aminomonas</taxon>
    </lineage>
</organism>
<gene>
    <name evidence="4" type="ORF">Apau_0569</name>
</gene>
<evidence type="ECO:0000313" key="5">
    <source>
        <dbReference type="Proteomes" id="UP000005096"/>
    </source>
</evidence>
<dbReference type="PANTHER" id="PTHR21600:SF83">
    <property type="entry name" value="PSEUDOURIDYLATE SYNTHASE RPUSD4, MITOCHONDRIAL"/>
    <property type="match status" value="1"/>
</dbReference>
<comment type="similarity">
    <text evidence="1">Belongs to the pseudouridine synthase RluA family.</text>
</comment>
<keyword evidence="2" id="KW-0413">Isomerase</keyword>
<dbReference type="OrthoDB" id="9807829at2"/>